<dbReference type="PANTHER" id="PTHR43229">
    <property type="entry name" value="NODULATION PROTEIN J"/>
    <property type="match status" value="1"/>
</dbReference>
<feature type="domain" description="ABC transmembrane type-2" evidence="7">
    <location>
        <begin position="23"/>
        <end position="249"/>
    </location>
</feature>
<feature type="transmembrane region" description="Helical" evidence="6">
    <location>
        <begin position="133"/>
        <end position="158"/>
    </location>
</feature>
<dbReference type="Pfam" id="PF01061">
    <property type="entry name" value="ABC2_membrane"/>
    <property type="match status" value="1"/>
</dbReference>
<reference evidence="8" key="1">
    <citation type="submission" date="2023-02" db="EMBL/GenBank/DDBJ databases">
        <title>Kitasatospora phosalacinea NBRC 14627.</title>
        <authorList>
            <person name="Ichikawa N."/>
            <person name="Sato H."/>
            <person name="Tonouchi N."/>
        </authorList>
    </citation>
    <scope>NUCLEOTIDE SEQUENCE</scope>
    <source>
        <strain evidence="8">NBRC 14627</strain>
    </source>
</reference>
<dbReference type="InterPro" id="IPR051784">
    <property type="entry name" value="Nod_factor_ABC_transporter"/>
</dbReference>
<dbReference type="InterPro" id="IPR047817">
    <property type="entry name" value="ABC2_TM_bact-type"/>
</dbReference>
<dbReference type="GO" id="GO:0046677">
    <property type="term" value="P:response to antibiotic"/>
    <property type="evidence" value="ECO:0007669"/>
    <property type="project" value="UniProtKB-KW"/>
</dbReference>
<dbReference type="RefSeq" id="WP_285740023.1">
    <property type="nucleotide sequence ID" value="NZ_BSSA01000035.1"/>
</dbReference>
<dbReference type="AlphaFoldDB" id="A0A9W6QE11"/>
<keyword evidence="2 6" id="KW-0812">Transmembrane</keyword>
<dbReference type="GO" id="GO:0140359">
    <property type="term" value="F:ABC-type transporter activity"/>
    <property type="evidence" value="ECO:0007669"/>
    <property type="project" value="InterPro"/>
</dbReference>
<dbReference type="PIRSF" id="PIRSF006648">
    <property type="entry name" value="DrrB"/>
    <property type="match status" value="1"/>
</dbReference>
<protein>
    <recommendedName>
        <fullName evidence="6">Transport permease protein</fullName>
    </recommendedName>
</protein>
<dbReference type="Proteomes" id="UP001165041">
    <property type="component" value="Unassembled WGS sequence"/>
</dbReference>
<keyword evidence="6" id="KW-0813">Transport</keyword>
<feature type="transmembrane region" description="Helical" evidence="6">
    <location>
        <begin position="23"/>
        <end position="43"/>
    </location>
</feature>
<feature type="transmembrane region" description="Helical" evidence="6">
    <location>
        <begin position="219"/>
        <end position="241"/>
    </location>
</feature>
<organism evidence="8 9">
    <name type="scientific">Kitasatospora phosalacinea</name>
    <dbReference type="NCBI Taxonomy" id="2065"/>
    <lineage>
        <taxon>Bacteria</taxon>
        <taxon>Bacillati</taxon>
        <taxon>Actinomycetota</taxon>
        <taxon>Actinomycetes</taxon>
        <taxon>Kitasatosporales</taxon>
        <taxon>Streptomycetaceae</taxon>
        <taxon>Kitasatospora</taxon>
    </lineage>
</organism>
<keyword evidence="3 6" id="KW-1133">Transmembrane helix</keyword>
<keyword evidence="4 6" id="KW-0472">Membrane</keyword>
<proteinExistence type="inferred from homology"/>
<evidence type="ECO:0000256" key="6">
    <source>
        <dbReference type="RuleBase" id="RU361157"/>
    </source>
</evidence>
<evidence type="ECO:0000256" key="2">
    <source>
        <dbReference type="ARBA" id="ARBA00022692"/>
    </source>
</evidence>
<dbReference type="EMBL" id="BSSA01000035">
    <property type="protein sequence ID" value="GLW74429.1"/>
    <property type="molecule type" value="Genomic_DNA"/>
</dbReference>
<evidence type="ECO:0000259" key="7">
    <source>
        <dbReference type="PROSITE" id="PS51012"/>
    </source>
</evidence>
<dbReference type="GO" id="GO:0043190">
    <property type="term" value="C:ATP-binding cassette (ABC) transporter complex"/>
    <property type="evidence" value="ECO:0007669"/>
    <property type="project" value="InterPro"/>
</dbReference>
<comment type="subcellular location">
    <subcellularLocation>
        <location evidence="6">Cell membrane</location>
        <topology evidence="6">Multi-pass membrane protein</topology>
    </subcellularLocation>
    <subcellularLocation>
        <location evidence="1">Membrane</location>
        <topology evidence="1">Multi-pass membrane protein</topology>
    </subcellularLocation>
</comment>
<accession>A0A9W6QE11</accession>
<comment type="caution">
    <text evidence="8">The sequence shown here is derived from an EMBL/GenBank/DDBJ whole genome shotgun (WGS) entry which is preliminary data.</text>
</comment>
<feature type="transmembrane region" description="Helical" evidence="6">
    <location>
        <begin position="165"/>
        <end position="186"/>
    </location>
</feature>
<comment type="similarity">
    <text evidence="6">Belongs to the ABC-2 integral membrane protein family.</text>
</comment>
<keyword evidence="5" id="KW-0046">Antibiotic resistance</keyword>
<sequence length="251" mass="27019">MQIISDSVLLFRRHLDTTMKSKISILIGMVQPVLYLLLFGPMLEKALPDASGSNAWQMYVPGLLVQLGLFGAGYAGFNLIPDMRAGVIERMRVTPISRLALLLGRVMRDAVVMLIQAVMLTLVAVGFGLRAPLVGVVGSFVMVLALAISLASMSYLLALSLPTEYLFAPVVNTVALPLLLLSGILLPMTFAPGWLSVLSHFSPFRYIVDGMRDLFLGHYATRSVLEGAIVAGVLVVGSLALGTRKFVQANS</sequence>
<feature type="transmembrane region" description="Helical" evidence="6">
    <location>
        <begin position="63"/>
        <end position="81"/>
    </location>
</feature>
<name>A0A9W6QE11_9ACTN</name>
<keyword evidence="6" id="KW-1003">Cell membrane</keyword>
<evidence type="ECO:0000256" key="5">
    <source>
        <dbReference type="ARBA" id="ARBA00023251"/>
    </source>
</evidence>
<evidence type="ECO:0000313" key="9">
    <source>
        <dbReference type="Proteomes" id="UP001165041"/>
    </source>
</evidence>
<dbReference type="InterPro" id="IPR000412">
    <property type="entry name" value="ABC_2_transport"/>
</dbReference>
<dbReference type="PROSITE" id="PS51012">
    <property type="entry name" value="ABC_TM2"/>
    <property type="match status" value="1"/>
</dbReference>
<evidence type="ECO:0000256" key="4">
    <source>
        <dbReference type="ARBA" id="ARBA00023136"/>
    </source>
</evidence>
<gene>
    <name evidence="8" type="ORF">Kpho02_67270</name>
</gene>
<evidence type="ECO:0000313" key="8">
    <source>
        <dbReference type="EMBL" id="GLW74429.1"/>
    </source>
</evidence>
<evidence type="ECO:0000256" key="3">
    <source>
        <dbReference type="ARBA" id="ARBA00022989"/>
    </source>
</evidence>
<dbReference type="InterPro" id="IPR013525">
    <property type="entry name" value="ABC2_TM"/>
</dbReference>
<feature type="transmembrane region" description="Helical" evidence="6">
    <location>
        <begin position="102"/>
        <end position="127"/>
    </location>
</feature>
<dbReference type="PANTHER" id="PTHR43229:SF2">
    <property type="entry name" value="NODULATION PROTEIN J"/>
    <property type="match status" value="1"/>
</dbReference>
<evidence type="ECO:0000256" key="1">
    <source>
        <dbReference type="ARBA" id="ARBA00004141"/>
    </source>
</evidence>